<keyword evidence="2" id="KW-1185">Reference proteome</keyword>
<comment type="caution">
    <text evidence="1">The sequence shown here is derived from an EMBL/GenBank/DDBJ whole genome shotgun (WGS) entry which is preliminary data.</text>
</comment>
<dbReference type="EMBL" id="WIUZ02000006">
    <property type="protein sequence ID" value="KAF9785948.1"/>
    <property type="molecule type" value="Genomic_DNA"/>
</dbReference>
<sequence>VIRETFSLDPAARSFHYHPCEKTYQSPVNPTLPPERVYDELYTSDTWIREDAKIQTIKLNQSVPERDLPRAIAAMMLWSDETVLNPFGQNKAWPVYLFFGNQPKRERSALTAGGGRHLAYLPELPDRIQDKIKAALGKAASSTHLTHFRREIFHAAWLILLQDPEFLDAYINGIVVECIDGIRRRLFPRFFIYSADYPEKCVTPSVPPLNSQIVGSKSQRFVTSGCTHAPGARF</sequence>
<dbReference type="Pfam" id="PF18759">
    <property type="entry name" value="Plavaka"/>
    <property type="match status" value="1"/>
</dbReference>
<dbReference type="InterPro" id="IPR041078">
    <property type="entry name" value="Plavaka"/>
</dbReference>
<accession>A0A9P6L7T1</accession>
<evidence type="ECO:0000313" key="1">
    <source>
        <dbReference type="EMBL" id="KAF9785948.1"/>
    </source>
</evidence>
<dbReference type="AlphaFoldDB" id="A0A9P6L7T1"/>
<organism evidence="1 2">
    <name type="scientific">Thelephora terrestris</name>
    <dbReference type="NCBI Taxonomy" id="56493"/>
    <lineage>
        <taxon>Eukaryota</taxon>
        <taxon>Fungi</taxon>
        <taxon>Dikarya</taxon>
        <taxon>Basidiomycota</taxon>
        <taxon>Agaricomycotina</taxon>
        <taxon>Agaricomycetes</taxon>
        <taxon>Thelephorales</taxon>
        <taxon>Thelephoraceae</taxon>
        <taxon>Thelephora</taxon>
    </lineage>
</organism>
<proteinExistence type="predicted"/>
<dbReference type="Proteomes" id="UP000736335">
    <property type="component" value="Unassembled WGS sequence"/>
</dbReference>
<feature type="non-terminal residue" evidence="1">
    <location>
        <position position="1"/>
    </location>
</feature>
<name>A0A9P6L7T1_9AGAM</name>
<gene>
    <name evidence="1" type="ORF">BJ322DRAFT_1004956</name>
</gene>
<protein>
    <submittedName>
        <fullName evidence="1">Uncharacterized protein</fullName>
    </submittedName>
</protein>
<reference evidence="1" key="2">
    <citation type="submission" date="2020-11" db="EMBL/GenBank/DDBJ databases">
        <authorList>
            <consortium name="DOE Joint Genome Institute"/>
            <person name="Kuo A."/>
            <person name="Miyauchi S."/>
            <person name="Kiss E."/>
            <person name="Drula E."/>
            <person name="Kohler A."/>
            <person name="Sanchez-Garcia M."/>
            <person name="Andreopoulos B."/>
            <person name="Barry K.W."/>
            <person name="Bonito G."/>
            <person name="Buee M."/>
            <person name="Carver A."/>
            <person name="Chen C."/>
            <person name="Cichocki N."/>
            <person name="Clum A."/>
            <person name="Culley D."/>
            <person name="Crous P.W."/>
            <person name="Fauchery L."/>
            <person name="Girlanda M."/>
            <person name="Hayes R."/>
            <person name="Keri Z."/>
            <person name="Labutti K."/>
            <person name="Lipzen A."/>
            <person name="Lombard V."/>
            <person name="Magnuson J."/>
            <person name="Maillard F."/>
            <person name="Morin E."/>
            <person name="Murat C."/>
            <person name="Nolan M."/>
            <person name="Ohm R."/>
            <person name="Pangilinan J."/>
            <person name="Pereira M."/>
            <person name="Perotto S."/>
            <person name="Peter M."/>
            <person name="Riley R."/>
            <person name="Sitrit Y."/>
            <person name="Stielow B."/>
            <person name="Szollosi G."/>
            <person name="Zifcakova L."/>
            <person name="Stursova M."/>
            <person name="Spatafora J.W."/>
            <person name="Tedersoo L."/>
            <person name="Vaario L.-M."/>
            <person name="Yamada A."/>
            <person name="Yan M."/>
            <person name="Wang P."/>
            <person name="Xu J."/>
            <person name="Bruns T."/>
            <person name="Baldrian P."/>
            <person name="Vilgalys R."/>
            <person name="Henrissat B."/>
            <person name="Grigoriev I.V."/>
            <person name="Hibbett D."/>
            <person name="Nagy L.G."/>
            <person name="Martin F.M."/>
        </authorList>
    </citation>
    <scope>NUCLEOTIDE SEQUENCE</scope>
    <source>
        <strain evidence="1">UH-Tt-Lm1</strain>
    </source>
</reference>
<reference evidence="1" key="1">
    <citation type="journal article" date="2020" name="Nat. Commun.">
        <title>Large-scale genome sequencing of mycorrhizal fungi provides insights into the early evolution of symbiotic traits.</title>
        <authorList>
            <person name="Miyauchi S."/>
            <person name="Kiss E."/>
            <person name="Kuo A."/>
            <person name="Drula E."/>
            <person name="Kohler A."/>
            <person name="Sanchez-Garcia M."/>
            <person name="Morin E."/>
            <person name="Andreopoulos B."/>
            <person name="Barry K.W."/>
            <person name="Bonito G."/>
            <person name="Buee M."/>
            <person name="Carver A."/>
            <person name="Chen C."/>
            <person name="Cichocki N."/>
            <person name="Clum A."/>
            <person name="Culley D."/>
            <person name="Crous P.W."/>
            <person name="Fauchery L."/>
            <person name="Girlanda M."/>
            <person name="Hayes R.D."/>
            <person name="Keri Z."/>
            <person name="LaButti K."/>
            <person name="Lipzen A."/>
            <person name="Lombard V."/>
            <person name="Magnuson J."/>
            <person name="Maillard F."/>
            <person name="Murat C."/>
            <person name="Nolan M."/>
            <person name="Ohm R.A."/>
            <person name="Pangilinan J."/>
            <person name="Pereira M.F."/>
            <person name="Perotto S."/>
            <person name="Peter M."/>
            <person name="Pfister S."/>
            <person name="Riley R."/>
            <person name="Sitrit Y."/>
            <person name="Stielow J.B."/>
            <person name="Szollosi G."/>
            <person name="Zifcakova L."/>
            <person name="Stursova M."/>
            <person name="Spatafora J.W."/>
            <person name="Tedersoo L."/>
            <person name="Vaario L.M."/>
            <person name="Yamada A."/>
            <person name="Yan M."/>
            <person name="Wang P."/>
            <person name="Xu J."/>
            <person name="Bruns T."/>
            <person name="Baldrian P."/>
            <person name="Vilgalys R."/>
            <person name="Dunand C."/>
            <person name="Henrissat B."/>
            <person name="Grigoriev I.V."/>
            <person name="Hibbett D."/>
            <person name="Nagy L.G."/>
            <person name="Martin F.M."/>
        </authorList>
    </citation>
    <scope>NUCLEOTIDE SEQUENCE</scope>
    <source>
        <strain evidence="1">UH-Tt-Lm1</strain>
    </source>
</reference>
<dbReference type="OrthoDB" id="3208495at2759"/>
<evidence type="ECO:0000313" key="2">
    <source>
        <dbReference type="Proteomes" id="UP000736335"/>
    </source>
</evidence>